<protein>
    <recommendedName>
        <fullName evidence="3">Ubiquitin-like protease family profile domain-containing protein</fullName>
    </recommendedName>
</protein>
<dbReference type="OrthoDB" id="1749738at2759"/>
<evidence type="ECO:0000313" key="1">
    <source>
        <dbReference type="EMBL" id="CAH9084221.1"/>
    </source>
</evidence>
<gene>
    <name evidence="1" type="ORF">CEURO_LOCUS8911</name>
</gene>
<reference evidence="1" key="1">
    <citation type="submission" date="2022-07" db="EMBL/GenBank/DDBJ databases">
        <authorList>
            <person name="Macas J."/>
            <person name="Novak P."/>
            <person name="Neumann P."/>
        </authorList>
    </citation>
    <scope>NUCLEOTIDE SEQUENCE</scope>
</reference>
<dbReference type="Gene3D" id="3.40.395.10">
    <property type="entry name" value="Adenoviral Proteinase, Chain A"/>
    <property type="match status" value="1"/>
</dbReference>
<dbReference type="InterPro" id="IPR038765">
    <property type="entry name" value="Papain-like_cys_pep_sf"/>
</dbReference>
<keyword evidence="2" id="KW-1185">Reference proteome</keyword>
<organism evidence="1 2">
    <name type="scientific">Cuscuta europaea</name>
    <name type="common">European dodder</name>
    <dbReference type="NCBI Taxonomy" id="41803"/>
    <lineage>
        <taxon>Eukaryota</taxon>
        <taxon>Viridiplantae</taxon>
        <taxon>Streptophyta</taxon>
        <taxon>Embryophyta</taxon>
        <taxon>Tracheophyta</taxon>
        <taxon>Spermatophyta</taxon>
        <taxon>Magnoliopsida</taxon>
        <taxon>eudicotyledons</taxon>
        <taxon>Gunneridae</taxon>
        <taxon>Pentapetalae</taxon>
        <taxon>asterids</taxon>
        <taxon>lamiids</taxon>
        <taxon>Solanales</taxon>
        <taxon>Convolvulaceae</taxon>
        <taxon>Cuscuteae</taxon>
        <taxon>Cuscuta</taxon>
        <taxon>Cuscuta subgen. Cuscuta</taxon>
    </lineage>
</organism>
<accession>A0A9P1E7E0</accession>
<feature type="non-terminal residue" evidence="1">
    <location>
        <position position="189"/>
    </location>
</feature>
<comment type="caution">
    <text evidence="1">The sequence shown here is derived from an EMBL/GenBank/DDBJ whole genome shotgun (WGS) entry which is preliminary data.</text>
</comment>
<evidence type="ECO:0008006" key="3">
    <source>
        <dbReference type="Google" id="ProtNLM"/>
    </source>
</evidence>
<dbReference type="Proteomes" id="UP001152484">
    <property type="component" value="Unassembled WGS sequence"/>
</dbReference>
<evidence type="ECO:0000313" key="2">
    <source>
        <dbReference type="Proteomes" id="UP001152484"/>
    </source>
</evidence>
<sequence length="189" mass="22325">MNVLDAWTMCLNTKEKPRCNTSPCRLFAKSIPCLYTMENPILEDQAYEVFKEGMVLALETVKPDVKMEDIDLFFFPIVQPKHCYVVCFHMKKQIVEVLDNIVDQMHFDEKYGEMPYILIDMFVDYLSKVGLDNDSNTFFTSNLKRLTMNWREAKNVHDYGLWSMRHMETYMGQCIKLWDCGVKKEDAKQ</sequence>
<proteinExistence type="predicted"/>
<dbReference type="AlphaFoldDB" id="A0A9P1E7E0"/>
<dbReference type="SUPFAM" id="SSF54001">
    <property type="entry name" value="Cysteine proteinases"/>
    <property type="match status" value="1"/>
</dbReference>
<name>A0A9P1E7E0_CUSEU</name>
<dbReference type="EMBL" id="CAMAPE010000017">
    <property type="protein sequence ID" value="CAH9084221.1"/>
    <property type="molecule type" value="Genomic_DNA"/>
</dbReference>